<accession>A0ABW8GN86</accession>
<evidence type="ECO:0000259" key="4">
    <source>
        <dbReference type="PROSITE" id="PS51123"/>
    </source>
</evidence>
<feature type="compositionally biased region" description="Basic and acidic residues" evidence="2">
    <location>
        <begin position="39"/>
        <end position="61"/>
    </location>
</feature>
<proteinExistence type="predicted"/>
<dbReference type="InterPro" id="IPR006665">
    <property type="entry name" value="OmpA-like"/>
</dbReference>
<dbReference type="EMBL" id="JBIWXY010000002">
    <property type="protein sequence ID" value="MFJ5446910.1"/>
    <property type="molecule type" value="Genomic_DNA"/>
</dbReference>
<evidence type="ECO:0000313" key="5">
    <source>
        <dbReference type="EMBL" id="MFJ5446910.1"/>
    </source>
</evidence>
<reference evidence="5 6" key="1">
    <citation type="submission" date="2024-11" db="EMBL/GenBank/DDBJ databases">
        <authorList>
            <person name="Kaparullina E.N."/>
            <person name="Delegan Y.A."/>
            <person name="Doronina N.V."/>
        </authorList>
    </citation>
    <scope>NUCLEOTIDE SEQUENCE [LARGE SCALE GENOMIC DNA]</scope>
    <source>
        <strain evidence="5 6">7sh_L</strain>
    </source>
</reference>
<evidence type="ECO:0000313" key="6">
    <source>
        <dbReference type="Proteomes" id="UP001617669"/>
    </source>
</evidence>
<dbReference type="Gene3D" id="3.30.1330.60">
    <property type="entry name" value="OmpA-like domain"/>
    <property type="match status" value="1"/>
</dbReference>
<name>A0ABW8GN86_9PROT</name>
<dbReference type="CDD" id="cd07185">
    <property type="entry name" value="OmpA_C-like"/>
    <property type="match status" value="1"/>
</dbReference>
<dbReference type="RefSeq" id="WP_400883062.1">
    <property type="nucleotide sequence ID" value="NZ_JBIWXY010000002.1"/>
</dbReference>
<comment type="caution">
    <text evidence="5">The sequence shown here is derived from an EMBL/GenBank/DDBJ whole genome shotgun (WGS) entry which is preliminary data.</text>
</comment>
<dbReference type="Proteomes" id="UP001617669">
    <property type="component" value="Unassembled WGS sequence"/>
</dbReference>
<dbReference type="InterPro" id="IPR036737">
    <property type="entry name" value="OmpA-like_sf"/>
</dbReference>
<dbReference type="Pfam" id="PF00691">
    <property type="entry name" value="OmpA"/>
    <property type="match status" value="1"/>
</dbReference>
<feature type="region of interest" description="Disordered" evidence="2">
    <location>
        <begin position="39"/>
        <end position="78"/>
    </location>
</feature>
<dbReference type="PANTHER" id="PTHR30329">
    <property type="entry name" value="STATOR ELEMENT OF FLAGELLAR MOTOR COMPLEX"/>
    <property type="match status" value="1"/>
</dbReference>
<sequence length="1403" mass="154637">MMKKRAIAIAVSVMMSGGSYAESLLISDRGYAASMLATKDRPTPDFEQETGKRVDNSRVDVHGMPAPGERQGPTSYPLPSGISSSALERMRAAAANVPQAEPQVFSRLVEDNGAARFESGKADLTSSSVSELEQLAGQLQGKQNVRIDIAGHTDSQRLSPNAKKIFVDNQGLSEARSLAVAAFLKQKLGLDDSQFSIRGYGESQPIASNDNLAGMAQNRRVIIRVWFDEQEIIPAAPVAVAPPVRSACEATTVAKPGAPFRISIDGEPVSLEDGALEADRQRCTDVALEKADIQVRYDNLATLPQMNVWNTTRGVVRGDEAQFRTWANYLPWIKHAEIRVFMPGQQPQEKPLAVLPVDWNGVTKWQAKVENTDQVMYLLRVYDAQDRYDETVLKPLEILSHATPRIENDLQPGKEELIGYGENSLSLRNIPVKGGTVTVNGRFIQPGQRIETLGLNVPVDANGRFAIKQIMPPGPNSVEVKLVEADGEFTSFRRNLNIADDDWFYIAVGDITAGKNNVRGPAQLVTGDTQHYDGSSHVDGRGAFYVKGKVKGEYLLTAAADTREQPLEHLFSNFSSKDPRYLLRNINPDLYYPVYGDDSTTVDDAPTQGKFYVKLARGDSHVMWGNFKTSWSGTELLQYSRGLYGANAKYRSDSTTKYGEKATTVDAFAADPGTLGARDEFRGTGGSLYYLRNQALTMGSERLWVEVRDRDSGLVIERKLLTPAQDYEINYLQGRVTLREALNSTGAAPSMISTSSINGSEIYLVANYEYVPGLTRVDNFSTGGRVSHWVNDYLQIGITGFKQGQGLLEQKLNGLDATVRYTPGTFIKLEAAHSEGAGAGSNTSLDGGFAFNGLTTSGAPAKAYRVEGSVDLADVTDKAKGKVTAYVQNRERGFSGPGQITTTGEAVKQHGFKANVQVTDTTFVDAKGDVRKADTIDSTAVEVGVRQQIDLEWQAGVAVRQDDRNVHVTNASSLLSRNGNRTDVQVRMDYTPVDRDAEVEDGQPLPKKDWAAYGYVQGTVARDGEREDNNRAGMGMSWRVNDRLKLIAEGSQGNLGPGVKIGADYRLSDRSNAYSNYLVENERPDNAWRGRQGSWVTGTSYRVTDEMRVFGETRTMDGSGVQSLVNAFGLDYAANDFWNFGVKGEAGKVSHPLSGDIKRKAVSFSVAYKRDNTKYSGNLEFRDETSNITGDRDTWLIRNTFGHQATPEWRLLGKLNWSVSNNSRGAFYDGDYHEVVTGAAYRPIDNDRWNTLFKYTNFYNLPSPGQVSPSGFTADYAQRSQVLSVDTIYDVKPWLSLGAKYAFRIGELKDSKVDGQWFSSRADLMILRADWHFVKEWDAVVELRNLRATEAKDSRAGALLAVYRHMAEGVKAGVGYNFTNYSDDLTNLSYRSRGFFINVIGTM</sequence>
<evidence type="ECO:0000256" key="2">
    <source>
        <dbReference type="SAM" id="MobiDB-lite"/>
    </source>
</evidence>
<protein>
    <submittedName>
        <fullName evidence="5">OmpA family protein</fullName>
    </submittedName>
</protein>
<evidence type="ECO:0000256" key="1">
    <source>
        <dbReference type="PROSITE-ProRule" id="PRU00473"/>
    </source>
</evidence>
<dbReference type="PROSITE" id="PS51123">
    <property type="entry name" value="OMPA_2"/>
    <property type="match status" value="1"/>
</dbReference>
<feature type="domain" description="OmpA-like" evidence="4">
    <location>
        <begin position="104"/>
        <end position="229"/>
    </location>
</feature>
<feature type="chain" id="PRO_5046992590" evidence="3">
    <location>
        <begin position="22"/>
        <end position="1403"/>
    </location>
</feature>
<keyword evidence="3" id="KW-0732">Signal</keyword>
<dbReference type="PANTHER" id="PTHR30329:SF21">
    <property type="entry name" value="LIPOPROTEIN YIAD-RELATED"/>
    <property type="match status" value="1"/>
</dbReference>
<evidence type="ECO:0000256" key="3">
    <source>
        <dbReference type="SAM" id="SignalP"/>
    </source>
</evidence>
<organism evidence="5 6">
    <name type="scientific">Methylobacillus methanolivorans</name>
    <dbReference type="NCBI Taxonomy" id="1848927"/>
    <lineage>
        <taxon>Bacteria</taxon>
        <taxon>Pseudomonadati</taxon>
        <taxon>Pseudomonadota</taxon>
        <taxon>Betaproteobacteria</taxon>
        <taxon>Nitrosomonadales</taxon>
        <taxon>Methylophilaceae</taxon>
        <taxon>Methylobacillus</taxon>
    </lineage>
</organism>
<feature type="signal peptide" evidence="3">
    <location>
        <begin position="1"/>
        <end position="21"/>
    </location>
</feature>
<keyword evidence="6" id="KW-1185">Reference proteome</keyword>
<gene>
    <name evidence="5" type="ORF">ACIKP9_11770</name>
</gene>
<dbReference type="SUPFAM" id="SSF56935">
    <property type="entry name" value="Porins"/>
    <property type="match status" value="1"/>
</dbReference>
<keyword evidence="1" id="KW-0472">Membrane</keyword>
<dbReference type="SUPFAM" id="SSF103088">
    <property type="entry name" value="OmpA-like"/>
    <property type="match status" value="1"/>
</dbReference>
<dbReference type="InterPro" id="IPR050330">
    <property type="entry name" value="Bact_OuterMem_StrucFunc"/>
</dbReference>